<feature type="region of interest" description="Disordered" evidence="1">
    <location>
        <begin position="158"/>
        <end position="177"/>
    </location>
</feature>
<reference evidence="2 3" key="1">
    <citation type="submission" date="2019-09" db="EMBL/GenBank/DDBJ databases">
        <title>A chromosome-level genome assembly of the Chinese tupelo Nyssa sinensis.</title>
        <authorList>
            <person name="Yang X."/>
            <person name="Kang M."/>
            <person name="Yang Y."/>
            <person name="Xiong H."/>
            <person name="Wang M."/>
            <person name="Zhang Z."/>
            <person name="Wang Z."/>
            <person name="Wu H."/>
            <person name="Ma T."/>
            <person name="Liu J."/>
            <person name="Xi Z."/>
        </authorList>
    </citation>
    <scope>NUCLEOTIDE SEQUENCE [LARGE SCALE GENOMIC DNA]</scope>
    <source>
        <strain evidence="2">J267</strain>
        <tissue evidence="2">Leaf</tissue>
    </source>
</reference>
<organism evidence="2 3">
    <name type="scientific">Nyssa sinensis</name>
    <dbReference type="NCBI Taxonomy" id="561372"/>
    <lineage>
        <taxon>Eukaryota</taxon>
        <taxon>Viridiplantae</taxon>
        <taxon>Streptophyta</taxon>
        <taxon>Embryophyta</taxon>
        <taxon>Tracheophyta</taxon>
        <taxon>Spermatophyta</taxon>
        <taxon>Magnoliopsida</taxon>
        <taxon>eudicotyledons</taxon>
        <taxon>Gunneridae</taxon>
        <taxon>Pentapetalae</taxon>
        <taxon>asterids</taxon>
        <taxon>Cornales</taxon>
        <taxon>Nyssaceae</taxon>
        <taxon>Nyssa</taxon>
    </lineage>
</organism>
<keyword evidence="3" id="KW-1185">Reference proteome</keyword>
<accession>A0A5J5B7P3</accession>
<evidence type="ECO:0000313" key="2">
    <source>
        <dbReference type="EMBL" id="KAA8538604.1"/>
    </source>
</evidence>
<feature type="region of interest" description="Disordered" evidence="1">
    <location>
        <begin position="244"/>
        <end position="278"/>
    </location>
</feature>
<evidence type="ECO:0000256" key="1">
    <source>
        <dbReference type="SAM" id="MobiDB-lite"/>
    </source>
</evidence>
<proteinExistence type="predicted"/>
<name>A0A5J5B7P3_9ASTE</name>
<dbReference type="AlphaFoldDB" id="A0A5J5B7P3"/>
<sequence>MMLVSRCFNVENRGNLSSKRGLLIVPVDHRAGLPLVQNKDSIPLIGDVAKEAKGVGLSCPAVVTNVEATSKKKKRVGRSPIVEVVQPTSSAKRVKTSLSFHEASMETRISCEEVVPKFLLCIPSISSKTEENLPHVKNDGQAFQQETILTKAMSIGNASDEEATQSIPTTEVPREKAGEDIVPVDSFPSEQAILASVFATPTTANDVLNPLECMARSSLVISPVFEGVTSVDNNFPILPLTNLDNDEDTPPVTIETQEAGTSSQGLKEKEQRVTYGRG</sequence>
<dbReference type="EMBL" id="CM018038">
    <property type="protein sequence ID" value="KAA8538604.1"/>
    <property type="molecule type" value="Genomic_DNA"/>
</dbReference>
<gene>
    <name evidence="2" type="ORF">F0562_028202</name>
</gene>
<feature type="compositionally biased region" description="Polar residues" evidence="1">
    <location>
        <begin position="254"/>
        <end position="265"/>
    </location>
</feature>
<protein>
    <submittedName>
        <fullName evidence="2">Uncharacterized protein</fullName>
    </submittedName>
</protein>
<evidence type="ECO:0000313" key="3">
    <source>
        <dbReference type="Proteomes" id="UP000325577"/>
    </source>
</evidence>
<dbReference type="Proteomes" id="UP000325577">
    <property type="component" value="Linkage Group LG15"/>
</dbReference>